<proteinExistence type="inferred from homology"/>
<evidence type="ECO:0000259" key="5">
    <source>
        <dbReference type="PROSITE" id="PS50305"/>
    </source>
</evidence>
<accession>A0A4Z0AQ46</accession>
<feature type="binding site" evidence="3">
    <location>
        <position position="70"/>
    </location>
    <ligand>
        <name>substrate</name>
    </ligand>
</feature>
<evidence type="ECO:0000313" key="6">
    <source>
        <dbReference type="EMBL" id="TFY88500.1"/>
    </source>
</evidence>
<feature type="binding site" evidence="3">
    <location>
        <begin position="104"/>
        <end position="107"/>
    </location>
    <ligand>
        <name>NAD(+)</name>
        <dbReference type="ChEBI" id="CHEBI:57540"/>
    </ligand>
</feature>
<name>A0A4Z0AQ46_9PSED</name>
<organism evidence="6 7">
    <name type="scientific">Pseudomonas nabeulensis</name>
    <dbReference type="NCBI Taxonomy" id="2293833"/>
    <lineage>
        <taxon>Bacteria</taxon>
        <taxon>Pseudomonadati</taxon>
        <taxon>Pseudomonadota</taxon>
        <taxon>Gammaproteobacteria</taxon>
        <taxon>Pseudomonadales</taxon>
        <taxon>Pseudomonadaceae</taxon>
        <taxon>Pseudomonas</taxon>
    </lineage>
</organism>
<evidence type="ECO:0000256" key="4">
    <source>
        <dbReference type="PROSITE-ProRule" id="PRU00236"/>
    </source>
</evidence>
<comment type="function">
    <text evidence="3">NAD-dependent lysine deacetylase and desuccinylase that specifically removes acetyl and succinyl groups on target proteins. Modulates the activities of several proteins which are inactive in their acylated form.</text>
</comment>
<keyword evidence="3" id="KW-0963">Cytoplasm</keyword>
<evidence type="ECO:0000256" key="1">
    <source>
        <dbReference type="ARBA" id="ARBA00022679"/>
    </source>
</evidence>
<dbReference type="PANTHER" id="PTHR11085:SF10">
    <property type="entry name" value="NAD-DEPENDENT PROTEIN DEACYLASE SIRTUIN-5, MITOCHONDRIAL-RELATED"/>
    <property type="match status" value="1"/>
</dbReference>
<gene>
    <name evidence="3" type="primary">cobB</name>
    <name evidence="6" type="ORF">DYL61_24240</name>
</gene>
<keyword evidence="7" id="KW-1185">Reference proteome</keyword>
<dbReference type="GO" id="GO:0036054">
    <property type="term" value="F:protein-malonyllysine demalonylase activity"/>
    <property type="evidence" value="ECO:0007669"/>
    <property type="project" value="InterPro"/>
</dbReference>
<dbReference type="InterPro" id="IPR003000">
    <property type="entry name" value="Sirtuin"/>
</dbReference>
<dbReference type="Proteomes" id="UP000297734">
    <property type="component" value="Unassembled WGS sequence"/>
</dbReference>
<comment type="catalytic activity">
    <reaction evidence="3">
        <text>N(6)-succinyl-L-lysyl-[protein] + NAD(+) + H2O = 2''-O-succinyl-ADP-D-ribose + nicotinamide + L-lysyl-[protein]</text>
        <dbReference type="Rhea" id="RHEA:47668"/>
        <dbReference type="Rhea" id="RHEA-COMP:9752"/>
        <dbReference type="Rhea" id="RHEA-COMP:11877"/>
        <dbReference type="ChEBI" id="CHEBI:15377"/>
        <dbReference type="ChEBI" id="CHEBI:17154"/>
        <dbReference type="ChEBI" id="CHEBI:29969"/>
        <dbReference type="ChEBI" id="CHEBI:57540"/>
        <dbReference type="ChEBI" id="CHEBI:87830"/>
        <dbReference type="ChEBI" id="CHEBI:87832"/>
    </reaction>
</comment>
<feature type="binding site" evidence="3">
    <location>
        <position position="239"/>
    </location>
    <ligand>
        <name>NAD(+)</name>
        <dbReference type="ChEBI" id="CHEBI:57540"/>
    </ligand>
</feature>
<dbReference type="PROSITE" id="PS50305">
    <property type="entry name" value="SIRTUIN"/>
    <property type="match status" value="1"/>
</dbReference>
<dbReference type="GO" id="GO:0017136">
    <property type="term" value="F:histone deacetylase activity, NAD-dependent"/>
    <property type="evidence" value="ECO:0007669"/>
    <property type="project" value="TreeGrafter"/>
</dbReference>
<evidence type="ECO:0000256" key="2">
    <source>
        <dbReference type="ARBA" id="ARBA00023027"/>
    </source>
</evidence>
<sequence>MKSEAIFNQTVERLRTARHVVISTGAGISAESGIATFRAPSTGLWSRYKSGELAKVEAFERNPALVWGWYTWRRMEVRNAQPNAAHEAVAALMQCLPRVTLITQNVDDLHERAGSKDAIHLHGHLATARCFTCSKPYLDTLPVIANPEAGPLDPPNCQHCGGLIRPNVVWFGEGMPQDELQRARAAVLDCDVMLSIGTSGNVAPAVFLPTRAFEQGAWVVHINLEASSTAAGSTLVGPATTWLPRLAHALIAV</sequence>
<feature type="binding site" evidence="3">
    <location>
        <position position="73"/>
    </location>
    <ligand>
        <name>substrate</name>
    </ligand>
</feature>
<dbReference type="InterPro" id="IPR026591">
    <property type="entry name" value="Sirtuin_cat_small_dom_sf"/>
</dbReference>
<evidence type="ECO:0000313" key="7">
    <source>
        <dbReference type="Proteomes" id="UP000297734"/>
    </source>
</evidence>
<comment type="caution">
    <text evidence="6">The sequence shown here is derived from an EMBL/GenBank/DDBJ whole genome shotgun (WGS) entry which is preliminary data.</text>
</comment>
<dbReference type="AlphaFoldDB" id="A0A4Z0AQ46"/>
<dbReference type="OrthoDB" id="9800582at2"/>
<feature type="binding site" evidence="3 4">
    <location>
        <position position="133"/>
    </location>
    <ligand>
        <name>Zn(2+)</name>
        <dbReference type="ChEBI" id="CHEBI:29105"/>
    </ligand>
</feature>
<dbReference type="HAMAP" id="MF_01121">
    <property type="entry name" value="Sirtuin_ClassIII"/>
    <property type="match status" value="1"/>
</dbReference>
<dbReference type="EMBL" id="QUZT01000058">
    <property type="protein sequence ID" value="TFY88500.1"/>
    <property type="molecule type" value="Genomic_DNA"/>
</dbReference>
<dbReference type="InterPro" id="IPR027546">
    <property type="entry name" value="Sirtuin_class_III"/>
</dbReference>
<comment type="cofactor">
    <cofactor evidence="3">
        <name>Zn(2+)</name>
        <dbReference type="ChEBI" id="CHEBI:29105"/>
    </cofactor>
    <text evidence="3">Binds 1 zinc ion per subunit.</text>
</comment>
<comment type="subcellular location">
    <subcellularLocation>
        <location evidence="3">Cytoplasm</location>
    </subcellularLocation>
</comment>
<protein>
    <recommendedName>
        <fullName evidence="3">NAD-dependent protein deacylase</fullName>
        <ecNumber evidence="3">2.3.1.286</ecNumber>
    </recommendedName>
    <alternativeName>
        <fullName evidence="3">Regulatory protein SIR2 homolog</fullName>
    </alternativeName>
</protein>
<evidence type="ECO:0000256" key="3">
    <source>
        <dbReference type="HAMAP-Rule" id="MF_01121"/>
    </source>
</evidence>
<dbReference type="InterPro" id="IPR029035">
    <property type="entry name" value="DHS-like_NAD/FAD-binding_dom"/>
</dbReference>
<keyword evidence="2 3" id="KW-0520">NAD</keyword>
<dbReference type="GO" id="GO:0036055">
    <property type="term" value="F:protein-succinyllysine desuccinylase activity"/>
    <property type="evidence" value="ECO:0007669"/>
    <property type="project" value="UniProtKB-UniRule"/>
</dbReference>
<dbReference type="InterPro" id="IPR026590">
    <property type="entry name" value="Ssirtuin_cat_dom"/>
</dbReference>
<keyword evidence="1" id="KW-0808">Transferase</keyword>
<dbReference type="EC" id="2.3.1.286" evidence="3"/>
<feature type="binding site" evidence="3 4">
    <location>
        <position position="130"/>
    </location>
    <ligand>
        <name>Zn(2+)</name>
        <dbReference type="ChEBI" id="CHEBI:29105"/>
    </ligand>
</feature>
<dbReference type="Gene3D" id="3.30.1600.10">
    <property type="entry name" value="SIR2/SIRT2 'Small Domain"/>
    <property type="match status" value="1"/>
</dbReference>
<feature type="domain" description="Deacetylase sirtuin-type" evidence="5">
    <location>
        <begin position="1"/>
        <end position="253"/>
    </location>
</feature>
<keyword evidence="3 4" id="KW-0479">Metal-binding</keyword>
<comment type="domain">
    <text evidence="3">2 residues (Tyr-70 and Arg-73) present in a large hydrophobic pocket are probably involved in substrate specificity. They are important for desuccinylation activity, but dispensable for deacetylation activity.</text>
</comment>
<comment type="catalytic activity">
    <reaction evidence="3">
        <text>N(6)-acetyl-L-lysyl-[protein] + NAD(+) + H2O = 2''-O-acetyl-ADP-D-ribose + nicotinamide + L-lysyl-[protein]</text>
        <dbReference type="Rhea" id="RHEA:43636"/>
        <dbReference type="Rhea" id="RHEA-COMP:9752"/>
        <dbReference type="Rhea" id="RHEA-COMP:10731"/>
        <dbReference type="ChEBI" id="CHEBI:15377"/>
        <dbReference type="ChEBI" id="CHEBI:17154"/>
        <dbReference type="ChEBI" id="CHEBI:29969"/>
        <dbReference type="ChEBI" id="CHEBI:57540"/>
        <dbReference type="ChEBI" id="CHEBI:61930"/>
        <dbReference type="ChEBI" id="CHEBI:83767"/>
        <dbReference type="EC" id="2.3.1.286"/>
    </reaction>
</comment>
<dbReference type="Pfam" id="PF02146">
    <property type="entry name" value="SIR2"/>
    <property type="match status" value="1"/>
</dbReference>
<dbReference type="NCBIfam" id="NF001753">
    <property type="entry name" value="PRK00481.1-3"/>
    <property type="match status" value="1"/>
</dbReference>
<feature type="binding site" evidence="3 4">
    <location>
        <position position="157"/>
    </location>
    <ligand>
        <name>Zn(2+)</name>
        <dbReference type="ChEBI" id="CHEBI:29105"/>
    </ligand>
</feature>
<keyword evidence="3 4" id="KW-0862">Zinc</keyword>
<dbReference type="InterPro" id="IPR050134">
    <property type="entry name" value="NAD-dep_sirtuin_deacylases"/>
</dbReference>
<comment type="similarity">
    <text evidence="3">Belongs to the sirtuin family. Class III subfamily.</text>
</comment>
<feature type="binding site" evidence="3">
    <location>
        <begin position="197"/>
        <end position="199"/>
    </location>
    <ligand>
        <name>NAD(+)</name>
        <dbReference type="ChEBI" id="CHEBI:57540"/>
    </ligand>
</feature>
<dbReference type="SUPFAM" id="SSF52467">
    <property type="entry name" value="DHS-like NAD/FAD-binding domain"/>
    <property type="match status" value="1"/>
</dbReference>
<dbReference type="Gene3D" id="3.40.50.1220">
    <property type="entry name" value="TPP-binding domain"/>
    <property type="match status" value="1"/>
</dbReference>
<dbReference type="GO" id="GO:0008270">
    <property type="term" value="F:zinc ion binding"/>
    <property type="evidence" value="ECO:0007669"/>
    <property type="project" value="UniProtKB-UniRule"/>
</dbReference>
<dbReference type="PANTHER" id="PTHR11085">
    <property type="entry name" value="NAD-DEPENDENT PROTEIN DEACYLASE SIRTUIN-5, MITOCHONDRIAL-RELATED"/>
    <property type="match status" value="1"/>
</dbReference>
<dbReference type="GO" id="GO:0005737">
    <property type="term" value="C:cytoplasm"/>
    <property type="evidence" value="ECO:0007669"/>
    <property type="project" value="UniProtKB-SubCell"/>
</dbReference>
<feature type="active site" description="Proton acceptor" evidence="3 4">
    <location>
        <position position="122"/>
    </location>
</feature>
<reference evidence="6 7" key="1">
    <citation type="journal article" date="2019" name="Syst. Appl. Microbiol.">
        <title>New species of pathogenic Pseudomonas isolated from citrus in Tunisia: Proposal of Pseudomonas kairouanensis sp. nov. and Pseudomonas nabeulensis sp. nov.</title>
        <authorList>
            <person name="Oueslati M."/>
            <person name="Mulet M."/>
            <person name="Gomila M."/>
            <person name="Berge O."/>
            <person name="Hajlaoui M.R."/>
            <person name="Lalucat J."/>
            <person name="Sadfi-Zouaoui N."/>
            <person name="Garcia-Valdes E."/>
        </authorList>
    </citation>
    <scope>NUCLEOTIDE SEQUENCE [LARGE SCALE GENOMIC DNA]</scope>
    <source>
        <strain evidence="6 7">E10B</strain>
    </source>
</reference>
<feature type="binding site" evidence="3">
    <location>
        <begin position="223"/>
        <end position="225"/>
    </location>
    <ligand>
        <name>NAD(+)</name>
        <dbReference type="ChEBI" id="CHEBI:57540"/>
    </ligand>
</feature>
<feature type="binding site" evidence="3 4">
    <location>
        <position position="160"/>
    </location>
    <ligand>
        <name>Zn(2+)</name>
        <dbReference type="ChEBI" id="CHEBI:29105"/>
    </ligand>
</feature>
<comment type="caution">
    <text evidence="3">Lacks conserved residue(s) required for the propagation of feature annotation.</text>
</comment>
<dbReference type="RefSeq" id="WP_135310433.1">
    <property type="nucleotide sequence ID" value="NZ_QUZT01000058.1"/>
</dbReference>
<dbReference type="GO" id="GO:0070403">
    <property type="term" value="F:NAD+ binding"/>
    <property type="evidence" value="ECO:0007669"/>
    <property type="project" value="UniProtKB-UniRule"/>
</dbReference>